<dbReference type="EMBL" id="KI283406">
    <property type="protein sequence ID" value="ESA13950.1"/>
    <property type="molecule type" value="Genomic_DNA"/>
</dbReference>
<dbReference type="AlphaFoldDB" id="U9U0R4"/>
<proteinExistence type="predicted"/>
<sequence>MAKIYTPSDISISHDDMDEFLHCIRLQLQVNMNDNNNKDHNLLNVYEFIIR</sequence>
<dbReference type="HOGENOM" id="CLU_3107543_0_0_1"/>
<protein>
    <submittedName>
        <fullName evidence="1">Uncharacterized protein</fullName>
    </submittedName>
</protein>
<gene>
    <name evidence="1" type="ORF">GLOINDRAFT_25481</name>
</gene>
<organism evidence="1">
    <name type="scientific">Rhizophagus irregularis (strain DAOM 181602 / DAOM 197198 / MUCL 43194)</name>
    <name type="common">Arbuscular mycorrhizal fungus</name>
    <name type="synonym">Glomus intraradices</name>
    <dbReference type="NCBI Taxonomy" id="747089"/>
    <lineage>
        <taxon>Eukaryota</taxon>
        <taxon>Fungi</taxon>
        <taxon>Fungi incertae sedis</taxon>
        <taxon>Mucoromycota</taxon>
        <taxon>Glomeromycotina</taxon>
        <taxon>Glomeromycetes</taxon>
        <taxon>Glomerales</taxon>
        <taxon>Glomeraceae</taxon>
        <taxon>Rhizophagus</taxon>
    </lineage>
</organism>
<accession>U9U0R4</accession>
<reference evidence="1" key="1">
    <citation type="submission" date="2013-07" db="EMBL/GenBank/DDBJ databases">
        <title>The genome of an arbuscular mycorrhizal fungus provides insights into the evolution of the oldest plant symbiosis.</title>
        <authorList>
            <consortium name="DOE Joint Genome Institute"/>
            <person name="Tisserant E."/>
            <person name="Malbreil M."/>
            <person name="Kuo A."/>
            <person name="Kohler A."/>
            <person name="Symeonidi A."/>
            <person name="Balestrini R."/>
            <person name="Charron P."/>
            <person name="Duensing N."/>
            <person name="Frei-dit-Frey N."/>
            <person name="Gianinazzi-Pearson V."/>
            <person name="Gilbert B."/>
            <person name="Handa Y."/>
            <person name="Hijri M."/>
            <person name="Kaul R."/>
            <person name="Kawaguchi M."/>
            <person name="Krajinski F."/>
            <person name="Lammers P."/>
            <person name="Lapierre D."/>
            <person name="Masclaux F.G."/>
            <person name="Murat C."/>
            <person name="Morin E."/>
            <person name="Ndikumana S."/>
            <person name="Pagni M."/>
            <person name="Petitpierre D."/>
            <person name="Requena N."/>
            <person name="Rosikiewicz P."/>
            <person name="Riley R."/>
            <person name="Saito K."/>
            <person name="San Clemente H."/>
            <person name="Shapiro H."/>
            <person name="van Tuinen D."/>
            <person name="Becard G."/>
            <person name="Bonfante P."/>
            <person name="Paszkowski U."/>
            <person name="Shachar-Hill Y."/>
            <person name="Young J.P."/>
            <person name="Sanders I.R."/>
            <person name="Henrissat B."/>
            <person name="Rensing S.A."/>
            <person name="Grigoriev I.V."/>
            <person name="Corradi N."/>
            <person name="Roux C."/>
            <person name="Martin F."/>
        </authorList>
    </citation>
    <scope>NUCLEOTIDE SEQUENCE</scope>
    <source>
        <strain evidence="1">DAOM 197198</strain>
    </source>
</reference>
<evidence type="ECO:0000313" key="1">
    <source>
        <dbReference type="EMBL" id="ESA13950.1"/>
    </source>
</evidence>
<name>U9U0R4_RHIID</name>